<organism evidence="2 3">
    <name type="scientific">Cymbomonas tetramitiformis</name>
    <dbReference type="NCBI Taxonomy" id="36881"/>
    <lineage>
        <taxon>Eukaryota</taxon>
        <taxon>Viridiplantae</taxon>
        <taxon>Chlorophyta</taxon>
        <taxon>Pyramimonadophyceae</taxon>
        <taxon>Pyramimonadales</taxon>
        <taxon>Pyramimonadaceae</taxon>
        <taxon>Cymbomonas</taxon>
    </lineage>
</organism>
<feature type="compositionally biased region" description="Basic and acidic residues" evidence="1">
    <location>
        <begin position="7"/>
        <end position="16"/>
    </location>
</feature>
<feature type="region of interest" description="Disordered" evidence="1">
    <location>
        <begin position="1"/>
        <end position="39"/>
    </location>
</feature>
<proteinExistence type="predicted"/>
<dbReference type="Proteomes" id="UP001190700">
    <property type="component" value="Unassembled WGS sequence"/>
</dbReference>
<sequence>MSGTELQARRIAREQRSGVSSARGALRGGPPRKGVECSDCQETDTVGDERIHFHRRALLVRAARRAELGCSVGSGDVLVLDANSGLPVADGISRQRAQFLYERDASGQGLRCLPRAIQNLITGTINDTTGTITDTTGTINNTTGTINDTINDTTGTINDTAGTINNTTDTINATGHHQRHHGTITDTTDTITDTTGTINDTGTITDTTDTINDTNDTAAPREQRRRTLMWRAMTNHHEDLGGDRPAKGGALVSGAEGYDLPADPRAGGCRAVGDRANVGASRSAGSEAFGGAAGARHRQGPERERAAAGPNKALAGHSVGSGGHRDWRRSWRALGKVGLLVHEPSERSLKGADAAHTVTYLVHFAKSWHWLRKQPRVPFDPFRDEMTKSHTITCLFALCNVAGSGVVGR</sequence>
<keyword evidence="3" id="KW-1185">Reference proteome</keyword>
<gene>
    <name evidence="2" type="ORF">CYMTET_21727</name>
</gene>
<dbReference type="AlphaFoldDB" id="A0AAE0G1K4"/>
<accession>A0AAE0G1K4</accession>
<feature type="compositionally biased region" description="Low complexity" evidence="1">
    <location>
        <begin position="281"/>
        <end position="290"/>
    </location>
</feature>
<evidence type="ECO:0000313" key="3">
    <source>
        <dbReference type="Proteomes" id="UP001190700"/>
    </source>
</evidence>
<dbReference type="Gene3D" id="1.20.1480.30">
    <property type="entry name" value="Designed four-helix bundle protein"/>
    <property type="match status" value="1"/>
</dbReference>
<evidence type="ECO:0000256" key="1">
    <source>
        <dbReference type="SAM" id="MobiDB-lite"/>
    </source>
</evidence>
<reference evidence="2 3" key="1">
    <citation type="journal article" date="2015" name="Genome Biol. Evol.">
        <title>Comparative Genomics of a Bacterivorous Green Alga Reveals Evolutionary Causalities and Consequences of Phago-Mixotrophic Mode of Nutrition.</title>
        <authorList>
            <person name="Burns J.A."/>
            <person name="Paasch A."/>
            <person name="Narechania A."/>
            <person name="Kim E."/>
        </authorList>
    </citation>
    <scope>NUCLEOTIDE SEQUENCE [LARGE SCALE GENOMIC DNA]</scope>
    <source>
        <strain evidence="2 3">PLY_AMNH</strain>
    </source>
</reference>
<comment type="caution">
    <text evidence="2">The sequence shown here is derived from an EMBL/GenBank/DDBJ whole genome shotgun (WGS) entry which is preliminary data.</text>
</comment>
<protein>
    <submittedName>
        <fullName evidence="2">Uncharacterized protein</fullName>
    </submittedName>
</protein>
<dbReference type="EMBL" id="LGRX02010715">
    <property type="protein sequence ID" value="KAK3269829.1"/>
    <property type="molecule type" value="Genomic_DNA"/>
</dbReference>
<feature type="region of interest" description="Disordered" evidence="1">
    <location>
        <begin position="281"/>
        <end position="322"/>
    </location>
</feature>
<evidence type="ECO:0000313" key="2">
    <source>
        <dbReference type="EMBL" id="KAK3269829.1"/>
    </source>
</evidence>
<feature type="non-terminal residue" evidence="2">
    <location>
        <position position="409"/>
    </location>
</feature>
<name>A0AAE0G1K4_9CHLO</name>